<dbReference type="SUPFAM" id="SSF47413">
    <property type="entry name" value="lambda repressor-like DNA-binding domains"/>
    <property type="match status" value="1"/>
</dbReference>
<dbReference type="Pfam" id="PF01381">
    <property type="entry name" value="HTH_3"/>
    <property type="match status" value="1"/>
</dbReference>
<dbReference type="OrthoDB" id="7596101at2"/>
<proteinExistence type="predicted"/>
<evidence type="ECO:0000259" key="2">
    <source>
        <dbReference type="PROSITE" id="PS50943"/>
    </source>
</evidence>
<organism evidence="3 4">
    <name type="scientific">Roseivivax sediminis</name>
    <dbReference type="NCBI Taxonomy" id="936889"/>
    <lineage>
        <taxon>Bacteria</taxon>
        <taxon>Pseudomonadati</taxon>
        <taxon>Pseudomonadota</taxon>
        <taxon>Alphaproteobacteria</taxon>
        <taxon>Rhodobacterales</taxon>
        <taxon>Roseobacteraceae</taxon>
        <taxon>Roseivivax</taxon>
    </lineage>
</organism>
<dbReference type="GO" id="GO:0003677">
    <property type="term" value="F:DNA binding"/>
    <property type="evidence" value="ECO:0007669"/>
    <property type="project" value="UniProtKB-KW"/>
</dbReference>
<protein>
    <submittedName>
        <fullName evidence="3">Transcriptional regulator, contains XRE-family HTH domain</fullName>
    </submittedName>
</protein>
<dbReference type="PANTHER" id="PTHR46797:SF1">
    <property type="entry name" value="METHYLPHOSPHONATE SYNTHASE"/>
    <property type="match status" value="1"/>
</dbReference>
<dbReference type="Proteomes" id="UP000325289">
    <property type="component" value="Unassembled WGS sequence"/>
</dbReference>
<dbReference type="AlphaFoldDB" id="A0A1I1XVJ9"/>
<evidence type="ECO:0000256" key="1">
    <source>
        <dbReference type="ARBA" id="ARBA00023125"/>
    </source>
</evidence>
<dbReference type="RefSeq" id="WP_149755944.1">
    <property type="nucleotide sequence ID" value="NZ_FOMS01000006.1"/>
</dbReference>
<dbReference type="PANTHER" id="PTHR46797">
    <property type="entry name" value="HTH-TYPE TRANSCRIPTIONAL REGULATOR"/>
    <property type="match status" value="1"/>
</dbReference>
<dbReference type="GO" id="GO:0003700">
    <property type="term" value="F:DNA-binding transcription factor activity"/>
    <property type="evidence" value="ECO:0007669"/>
    <property type="project" value="TreeGrafter"/>
</dbReference>
<keyword evidence="4" id="KW-1185">Reference proteome</keyword>
<evidence type="ECO:0000313" key="4">
    <source>
        <dbReference type="Proteomes" id="UP000325289"/>
    </source>
</evidence>
<dbReference type="InterPro" id="IPR001387">
    <property type="entry name" value="Cro/C1-type_HTH"/>
</dbReference>
<accession>A0A1I1XVJ9</accession>
<dbReference type="PROSITE" id="PS50943">
    <property type="entry name" value="HTH_CROC1"/>
    <property type="match status" value="1"/>
</dbReference>
<keyword evidence="1" id="KW-0238">DNA-binding</keyword>
<dbReference type="Gene3D" id="1.10.260.40">
    <property type="entry name" value="lambda repressor-like DNA-binding domains"/>
    <property type="match status" value="1"/>
</dbReference>
<feature type="domain" description="HTH cro/C1-type" evidence="2">
    <location>
        <begin position="7"/>
        <end position="62"/>
    </location>
</feature>
<dbReference type="InterPro" id="IPR050807">
    <property type="entry name" value="TransReg_Diox_bact_type"/>
</dbReference>
<gene>
    <name evidence="3" type="ORF">SAMN04515678_106109</name>
</gene>
<dbReference type="EMBL" id="FOMS01000006">
    <property type="protein sequence ID" value="SFE09913.1"/>
    <property type="molecule type" value="Genomic_DNA"/>
</dbReference>
<dbReference type="GO" id="GO:0005829">
    <property type="term" value="C:cytosol"/>
    <property type="evidence" value="ECO:0007669"/>
    <property type="project" value="TreeGrafter"/>
</dbReference>
<sequence length="106" mass="11899">MALADRIKAFRMRKKLSLQELADSAGVSKAHIWDLETGRSKNPSMDLLIKLANKLDVAIVDLVGENPDAEEEGSRVLGMYRELKNLSDRDLDVINSMIERLKSKDS</sequence>
<evidence type="ECO:0000313" key="3">
    <source>
        <dbReference type="EMBL" id="SFE09913.1"/>
    </source>
</evidence>
<reference evidence="3 4" key="1">
    <citation type="submission" date="2016-10" db="EMBL/GenBank/DDBJ databases">
        <authorList>
            <person name="Varghese N."/>
            <person name="Submissions S."/>
        </authorList>
    </citation>
    <scope>NUCLEOTIDE SEQUENCE [LARGE SCALE GENOMIC DNA]</scope>
    <source>
        <strain evidence="4">YIM D21,KCTC 23444,ACCC 10710</strain>
    </source>
</reference>
<dbReference type="InterPro" id="IPR010982">
    <property type="entry name" value="Lambda_DNA-bd_dom_sf"/>
</dbReference>
<dbReference type="CDD" id="cd00093">
    <property type="entry name" value="HTH_XRE"/>
    <property type="match status" value="1"/>
</dbReference>
<dbReference type="SMART" id="SM00530">
    <property type="entry name" value="HTH_XRE"/>
    <property type="match status" value="1"/>
</dbReference>
<name>A0A1I1XVJ9_9RHOB</name>